<accession>A0A915EYM2</accession>
<dbReference type="AlphaFoldDB" id="A0A915EYM2"/>
<organism evidence="2 3">
    <name type="scientific">Echinococcus canadensis</name>
    <dbReference type="NCBI Taxonomy" id="519352"/>
    <lineage>
        <taxon>Eukaryota</taxon>
        <taxon>Metazoa</taxon>
        <taxon>Spiralia</taxon>
        <taxon>Lophotrochozoa</taxon>
        <taxon>Platyhelminthes</taxon>
        <taxon>Cestoda</taxon>
        <taxon>Eucestoda</taxon>
        <taxon>Cyclophyllidea</taxon>
        <taxon>Taeniidae</taxon>
        <taxon>Echinococcus</taxon>
        <taxon>Echinococcus canadensis group</taxon>
    </lineage>
</organism>
<protein>
    <submittedName>
        <fullName evidence="3">Ovule protein</fullName>
    </submittedName>
</protein>
<dbReference type="WBParaSite" id="maker-E.canG7_contigs_3588-snap-gene-0.37-mRNA-1">
    <property type="protein sequence ID" value="maker-E.canG7_contigs_3588-snap-gene-0.37-mRNA-1"/>
    <property type="gene ID" value="EcG7_03447"/>
</dbReference>
<feature type="chain" id="PRO_5037042312" evidence="1">
    <location>
        <begin position="24"/>
        <end position="67"/>
    </location>
</feature>
<reference evidence="3" key="1">
    <citation type="submission" date="2022-11" db="UniProtKB">
        <authorList>
            <consortium name="WormBaseParasite"/>
        </authorList>
    </citation>
    <scope>IDENTIFICATION</scope>
</reference>
<feature type="signal peptide" evidence="1">
    <location>
        <begin position="1"/>
        <end position="23"/>
    </location>
</feature>
<name>A0A915EYM2_9CEST</name>
<dbReference type="Proteomes" id="UP000887562">
    <property type="component" value="Unplaced"/>
</dbReference>
<keyword evidence="2" id="KW-1185">Reference proteome</keyword>
<proteinExistence type="predicted"/>
<evidence type="ECO:0000313" key="2">
    <source>
        <dbReference type="Proteomes" id="UP000887562"/>
    </source>
</evidence>
<evidence type="ECO:0000313" key="3">
    <source>
        <dbReference type="WBParaSite" id="maker-E.canG7_contigs_3588-snap-gene-0.37-mRNA-1"/>
    </source>
</evidence>
<sequence>TSFYLQCNCTLLPLFLLLDVIQVKRVSLFKQTTNALVKAKIIILKFYSKMTSFNHTKTEGSNLPILR</sequence>
<keyword evidence="1" id="KW-0732">Signal</keyword>
<evidence type="ECO:0000256" key="1">
    <source>
        <dbReference type="SAM" id="SignalP"/>
    </source>
</evidence>